<dbReference type="PANTHER" id="PTHR47800:SF5">
    <property type="entry name" value="FER-1-LIKE PROTEIN 6"/>
    <property type="match status" value="1"/>
</dbReference>
<feature type="compositionally biased region" description="Basic residues" evidence="1">
    <location>
        <begin position="70"/>
        <end position="79"/>
    </location>
</feature>
<dbReference type="EMBL" id="JAKWBI020000321">
    <property type="protein sequence ID" value="KAJ2896632.1"/>
    <property type="molecule type" value="Genomic_DNA"/>
</dbReference>
<dbReference type="PANTHER" id="PTHR47800">
    <property type="entry name" value="C2 DOMAIN-CONTAINING PROTEIN"/>
    <property type="match status" value="1"/>
</dbReference>
<feature type="compositionally biased region" description="Basic and acidic residues" evidence="1">
    <location>
        <begin position="509"/>
        <end position="536"/>
    </location>
</feature>
<dbReference type="PROSITE" id="PS50004">
    <property type="entry name" value="C2"/>
    <property type="match status" value="1"/>
</dbReference>
<evidence type="ECO:0000313" key="4">
    <source>
        <dbReference type="Proteomes" id="UP001201980"/>
    </source>
</evidence>
<sequence length="713" mass="79918">MSTAADEAGEHVPQGDVNKPSRSQTLPLTNGAGDDQLPRAPSHSQTTPLENGHAAPGQKIKPRATFASSAKRRFAQQKKTLKEKTNPSGGYDPTPLPDAPPGYTIKFSFIRATNLPVADVHTGRSDPFVKATLGTIPQDILKRHKEDPDLVHRTRPARRTLDPEWHDEWVVANVPASGFKLKCRVYDEDYPAQDDRLGNVTVEARSISEAWNDYVEPQSFKVKKRSGNKSVYFFKTIWALLSRTAITPTLWLAIEVLGKSDPPHGKMYTVGPTGWIKHYSPMIGRMIGTKVNKDEGDDVRQKNPSKTERQTKKYDFQANEMQLSGPVPSELYHRYVEFRPLIGLMFSRTGLRGRILNGMLHKQHRRVYNFDSSTEYGEFEPQSEQASAQFLRMAHFDEGGRIFTYILTLDGMFRFTETGKEFGIDMLSKHSMHSDVATYIACSGEFFIGREGGIDKGKGKGKEHKKGHGRETVSRDEDEPRISVPSWKSWRKRSDTASTHKSQQSNKGESSKPQEDPKEEKEESGKYLEEPKDDNRPSSSGSGCSAKSPREGRPSFFSNIRRGRLFSHSSGRPPTAQSKVSEPLPNNKKYRLFIDNDSGTYRPDKSLLPILKGFLEEQFPGLNITVHDCGDEELKAMKKEQSEIKKSKGVRINMVLNRSPSASSFSSSDESRLDEMEARALHDAEDGTVVATTKDAIKALRKGKNRAVESMVV</sequence>
<feature type="compositionally biased region" description="Polar residues" evidence="1">
    <location>
        <begin position="496"/>
        <end position="508"/>
    </location>
</feature>
<dbReference type="InterPro" id="IPR000008">
    <property type="entry name" value="C2_dom"/>
</dbReference>
<feature type="compositionally biased region" description="Low complexity" evidence="1">
    <location>
        <begin position="538"/>
        <end position="547"/>
    </location>
</feature>
<evidence type="ECO:0000313" key="3">
    <source>
        <dbReference type="EMBL" id="KAJ2896632.1"/>
    </source>
</evidence>
<feature type="region of interest" description="Disordered" evidence="1">
    <location>
        <begin position="451"/>
        <end position="586"/>
    </location>
</feature>
<feature type="region of interest" description="Disordered" evidence="1">
    <location>
        <begin position="1"/>
        <end position="99"/>
    </location>
</feature>
<feature type="compositionally biased region" description="Polar residues" evidence="1">
    <location>
        <begin position="567"/>
        <end position="580"/>
    </location>
</feature>
<accession>A0AAD5WQE4</accession>
<dbReference type="SUPFAM" id="SSF49562">
    <property type="entry name" value="C2 domain (Calcium/lipid-binding domain, CaLB)"/>
    <property type="match status" value="1"/>
</dbReference>
<dbReference type="Proteomes" id="UP001201980">
    <property type="component" value="Unassembled WGS sequence"/>
</dbReference>
<dbReference type="AlphaFoldDB" id="A0AAD5WQE4"/>
<evidence type="ECO:0000259" key="2">
    <source>
        <dbReference type="PROSITE" id="PS50004"/>
    </source>
</evidence>
<feature type="compositionally biased region" description="Basic and acidic residues" evidence="1">
    <location>
        <begin position="469"/>
        <end position="481"/>
    </location>
</feature>
<reference evidence="3" key="1">
    <citation type="submission" date="2022-07" db="EMBL/GenBank/DDBJ databases">
        <title>Draft genome sequence of Zalerion maritima ATCC 34329, a (micro)plastics degrading marine fungus.</title>
        <authorList>
            <person name="Paco A."/>
            <person name="Goncalves M.F.M."/>
            <person name="Rocha-Santos T.A.P."/>
            <person name="Alves A."/>
        </authorList>
    </citation>
    <scope>NUCLEOTIDE SEQUENCE</scope>
    <source>
        <strain evidence="3">ATCC 34329</strain>
    </source>
</reference>
<dbReference type="GO" id="GO:0010628">
    <property type="term" value="P:positive regulation of gene expression"/>
    <property type="evidence" value="ECO:0007669"/>
    <property type="project" value="TreeGrafter"/>
</dbReference>
<dbReference type="Gene3D" id="2.60.40.150">
    <property type="entry name" value="C2 domain"/>
    <property type="match status" value="1"/>
</dbReference>
<name>A0AAD5WQE4_9PEZI</name>
<keyword evidence="4" id="KW-1185">Reference proteome</keyword>
<proteinExistence type="predicted"/>
<protein>
    <submittedName>
        <fullName evidence="3">C2 domain-containing protein</fullName>
    </submittedName>
</protein>
<gene>
    <name evidence="3" type="ORF">MKZ38_005390</name>
</gene>
<feature type="domain" description="C2" evidence="2">
    <location>
        <begin position="81"/>
        <end position="220"/>
    </location>
</feature>
<dbReference type="Pfam" id="PF00168">
    <property type="entry name" value="C2"/>
    <property type="match status" value="1"/>
</dbReference>
<organism evidence="3 4">
    <name type="scientific">Zalerion maritima</name>
    <dbReference type="NCBI Taxonomy" id="339359"/>
    <lineage>
        <taxon>Eukaryota</taxon>
        <taxon>Fungi</taxon>
        <taxon>Dikarya</taxon>
        <taxon>Ascomycota</taxon>
        <taxon>Pezizomycotina</taxon>
        <taxon>Sordariomycetes</taxon>
        <taxon>Lulworthiomycetidae</taxon>
        <taxon>Lulworthiales</taxon>
        <taxon>Lulworthiaceae</taxon>
        <taxon>Zalerion</taxon>
    </lineage>
</organism>
<dbReference type="SMART" id="SM00239">
    <property type="entry name" value="C2"/>
    <property type="match status" value="1"/>
</dbReference>
<evidence type="ECO:0000256" key="1">
    <source>
        <dbReference type="SAM" id="MobiDB-lite"/>
    </source>
</evidence>
<dbReference type="InterPro" id="IPR035892">
    <property type="entry name" value="C2_domain_sf"/>
</dbReference>
<comment type="caution">
    <text evidence="3">The sequence shown here is derived from an EMBL/GenBank/DDBJ whole genome shotgun (WGS) entry which is preliminary data.</text>
</comment>